<gene>
    <name evidence="2" type="ORF">BB560_003552</name>
</gene>
<dbReference type="PROSITE" id="PS50290">
    <property type="entry name" value="PI3_4_KINASE_3"/>
    <property type="match status" value="1"/>
</dbReference>
<dbReference type="InterPro" id="IPR050517">
    <property type="entry name" value="DDR_Repair_Kinase"/>
</dbReference>
<organism evidence="2 3">
    <name type="scientific">Smittium megazygosporum</name>
    <dbReference type="NCBI Taxonomy" id="133381"/>
    <lineage>
        <taxon>Eukaryota</taxon>
        <taxon>Fungi</taxon>
        <taxon>Fungi incertae sedis</taxon>
        <taxon>Zoopagomycota</taxon>
        <taxon>Kickxellomycotina</taxon>
        <taxon>Harpellomycetes</taxon>
        <taxon>Harpellales</taxon>
        <taxon>Legeriomycetaceae</taxon>
        <taxon>Smittium</taxon>
    </lineage>
</organism>
<feature type="domain" description="PI3K/PI4K catalytic" evidence="1">
    <location>
        <begin position="853"/>
        <end position="1170"/>
    </location>
</feature>
<keyword evidence="3" id="KW-1185">Reference proteome</keyword>
<sequence>MVLKDCQISAEFIMDEYKNNSNYETNFLSNGKYASIDSFFFSDPISFCEYLQLKLFIVSQVESSISYPEVTQYLRYISSTFTRTVQLSRLSRSGKLNESGLLIAVPSLALGVFCSKSSDIKKDEYVSFLNLINLTFSAFKNIPIDSILLWISLSSIVIQQFEEKFDKSLEYISLDINKKILYPLFEYPSNSATFEQLHLCMSAVGKSTEFQRVSSGNAACDLDLLRLALYTLAKIRSGSMRYGSELQPIQGYFTDTVVFLDNFKSLLQKKHNTQHDVLNEIDMIGTFLINYSDINTLGLHKDMAVDTQITDENFRWILDLDARRLEEDLKILSECSSIYDPKTSYSDCLAKLSTFDSFGAISTNIVDNFFTLYDIPKNTEFPKVLNKLLVFEPSIRDYLGTQVFNQGYNLLSIRTQSLDRVILLSGPEIQSGLYNYEILERTRIFYYIQPNFKMVEMLSQAIDKHESDFIYCSNLSKDILISYLETENLLCSNLLDTNKLLNPFLKFESFQLYLDEMVFIPQSSRLVIPDSVLTDYQDLSYIETGVNTLLSSNHTRSTTLYNLKNFLAQRSILNCSLEAEKFDISKVAAESAYYNMLYTLNLCSSQKLLDNYIRLSVKYNEKKLNKLLPTRFSDLICRKDLRVEQNIGPWMEYLYPVSAQLVCGLFYHEEQVQRNCFTALRYLIQNGNMNLVLVDLVGKTIDSSIVASAQLFCEETKQLLQLADEEYDEALSTLKVVLRGILQCSENRAKKLEHALQPIKKILRSGTKTAHLFKSYKKYHNQINIAIKYAKDNIESSTSIESLWDSKGSFGEDLCPKLVAADLLLVPILIKPLSTEFFRYGRENDVAYIESVSKKGKVVMQSKTKPRIVEVVFRSGQCSRKVVLLLKKNEDMNSDLKVMKIWQTVSREIGDTKLDMFGIVPIGYKVGYIEYKEGLESLYSIYKNYINSPKTKRENGHETGRKLKANPVNMYESSKIKGASRYEIYDQISKMIPSNLIYEHLLKNAESSYEFLKNINNFVRTLGMISILGYLVGLGDRHLDNIMLNPRNGRMMHIDLNMNFDRGLMLNIPEIVPFRLTRGLEYIVGTPSKNETFMGLSNGKIFLETMSRVLLCSRIIKEQIISGIMTSFILDPPKEWCNYNNRMANSAYGSGKVYSQSQGVNMNGAIPYQNTNNRKSRYITQPVNTMIFESLGKDKTKRVDQQRIDSYKKVYDKCAENLLTRKYEIIKKTGIVPSSKSSFIPAVSVSSMLNPVSGIDSGMGLQVRRSVRYVGMPELFDFGGGEFGGRLIAMNARNVMVAKLSGAVEKLPSEEEGKGDPCKRYGYGKMGSGVLESKSQKQALNLWSSSTDKERVYRMYEGWTPWF</sequence>
<dbReference type="PANTHER" id="PTHR11139">
    <property type="entry name" value="ATAXIA TELANGIECTASIA MUTATED ATM -RELATED"/>
    <property type="match status" value="1"/>
</dbReference>
<name>A0A2T9ZBU0_9FUNG</name>
<dbReference type="OrthoDB" id="381190at2759"/>
<dbReference type="InterPro" id="IPR011009">
    <property type="entry name" value="Kinase-like_dom_sf"/>
</dbReference>
<dbReference type="GO" id="GO:0004674">
    <property type="term" value="F:protein serine/threonine kinase activity"/>
    <property type="evidence" value="ECO:0007669"/>
    <property type="project" value="TreeGrafter"/>
</dbReference>
<comment type="caution">
    <text evidence="2">The sequence shown here is derived from an EMBL/GenBank/DDBJ whole genome shotgun (WGS) entry which is preliminary data.</text>
</comment>
<dbReference type="SUPFAM" id="SSF56112">
    <property type="entry name" value="Protein kinase-like (PK-like)"/>
    <property type="match status" value="1"/>
</dbReference>
<dbReference type="GO" id="GO:0005634">
    <property type="term" value="C:nucleus"/>
    <property type="evidence" value="ECO:0007669"/>
    <property type="project" value="TreeGrafter"/>
</dbReference>
<dbReference type="InterPro" id="IPR000403">
    <property type="entry name" value="PI3/4_kinase_cat_dom"/>
</dbReference>
<evidence type="ECO:0000313" key="2">
    <source>
        <dbReference type="EMBL" id="PVV02007.1"/>
    </source>
</evidence>
<dbReference type="Pfam" id="PF00454">
    <property type="entry name" value="PI3_PI4_kinase"/>
    <property type="match status" value="1"/>
</dbReference>
<dbReference type="InterPro" id="IPR036940">
    <property type="entry name" value="PI3/4_kinase_cat_sf"/>
</dbReference>
<accession>A0A2T9ZBU0</accession>
<dbReference type="STRING" id="133381.A0A2T9ZBU0"/>
<proteinExistence type="predicted"/>
<evidence type="ECO:0000259" key="1">
    <source>
        <dbReference type="PROSITE" id="PS50290"/>
    </source>
</evidence>
<evidence type="ECO:0000313" key="3">
    <source>
        <dbReference type="Proteomes" id="UP000245609"/>
    </source>
</evidence>
<dbReference type="SMART" id="SM00146">
    <property type="entry name" value="PI3Kc"/>
    <property type="match status" value="1"/>
</dbReference>
<dbReference type="Proteomes" id="UP000245609">
    <property type="component" value="Unassembled WGS sequence"/>
</dbReference>
<reference evidence="2 3" key="1">
    <citation type="journal article" date="2018" name="MBio">
        <title>Comparative Genomics Reveals the Core Gene Toolbox for the Fungus-Insect Symbiosis.</title>
        <authorList>
            <person name="Wang Y."/>
            <person name="Stata M."/>
            <person name="Wang W."/>
            <person name="Stajich J.E."/>
            <person name="White M.M."/>
            <person name="Moncalvo J.M."/>
        </authorList>
    </citation>
    <scope>NUCLEOTIDE SEQUENCE [LARGE SCALE GENOMIC DNA]</scope>
    <source>
        <strain evidence="2 3">SC-DP-2</strain>
    </source>
</reference>
<protein>
    <recommendedName>
        <fullName evidence="1">PI3K/PI4K catalytic domain-containing protein</fullName>
    </recommendedName>
</protein>
<dbReference type="Gene3D" id="1.10.1070.11">
    <property type="entry name" value="Phosphatidylinositol 3-/4-kinase, catalytic domain"/>
    <property type="match status" value="1"/>
</dbReference>
<dbReference type="EMBL" id="MBFS01000659">
    <property type="protein sequence ID" value="PVV02007.1"/>
    <property type="molecule type" value="Genomic_DNA"/>
</dbReference>